<accession>A0A812T9W0</accession>
<evidence type="ECO:0000313" key="8">
    <source>
        <dbReference type="EMBL" id="CAE7513105.1"/>
    </source>
</evidence>
<sequence>MAQVHGCASKFQPALASSQAPHQLLRRVESSPGPGHSRYCSVVRSKWTAALLAPAVFRAIKRRCSRQSCGRQPCRTSLAAAQYGDEFVGDAVDVELADSLKQRTLESLDLDYVLEKLQALCYTAMAAEMAVNPEELMADTPEEARALYATVLELTQLEDADLDLEEKLDILEEVEQCTRGAVLENPSLCKVSRSIEALLRLRNGLEAASVRGVQIPSLMALCQDIELPDRLLDAILEAFDEDGELSVKKFPELAELRQKVKDLEDSCTRVMSEVTTSGKYSAYLDHDGYMQFGGYYVLLVKPRHAEKVGRIFDSTRSGRTVYVEPHEVVPITDELLDRQKELKLLVRRILGTMSLALSHSADDIRRCLKAAARIDLARARLFLGEDMEGEVPKVGDDGIIDVKQARNPCLILRGGKRVVGYRLELGKFSQGLLLTGPNAGGKTVVLKTMGLLALLARCGIPVPAGESPRVDFFEVVLADVGDMQTIVDDLSTYSAHLVASRIMLSSVQHVGPRAMVLVDEAGTGTDPQQGAALARAMLEAFLDSGARIVATTHCVQLKNWATEDDRTMTAAMEYKSGRPTYRLATNMVGESHAMETAQRLGLPGSLVARAVELLGDDQRQLIALQRKAADAEKDFESARVDAEQREAAARTAIAEANAKEAELARREVEVADMEAKLQARTSALQRQMQAELQAQMAVKERQFQDVVQRLKLETQKLGSRFRIVGDVLEDLKVEVDQEAEAKYQAQNHLQPAVPGAMAANHLLSPGDWVEVLAAPPWRGLKGQVERIHLANGAAPRVSVRLGANGKVKEFLKTELGRTSKPQGARKIAKPKGEAAEPTRDYSAMAF</sequence>
<dbReference type="PANTHER" id="PTHR48466">
    <property type="entry name" value="OS10G0509000 PROTEIN-RELATED"/>
    <property type="match status" value="1"/>
</dbReference>
<dbReference type="SMART" id="SM00534">
    <property type="entry name" value="MUTSac"/>
    <property type="match status" value="1"/>
</dbReference>
<evidence type="ECO:0000256" key="4">
    <source>
        <dbReference type="SAM" id="Coils"/>
    </source>
</evidence>
<protein>
    <submittedName>
        <fullName evidence="8">MutS2 protein</fullName>
    </submittedName>
</protein>
<organism evidence="8 9">
    <name type="scientific">Symbiodinium pilosum</name>
    <name type="common">Dinoflagellate</name>
    <dbReference type="NCBI Taxonomy" id="2952"/>
    <lineage>
        <taxon>Eukaryota</taxon>
        <taxon>Sar</taxon>
        <taxon>Alveolata</taxon>
        <taxon>Dinophyceae</taxon>
        <taxon>Suessiales</taxon>
        <taxon>Symbiodiniaceae</taxon>
        <taxon>Symbiodinium</taxon>
    </lineage>
</organism>
<dbReference type="SUPFAM" id="SSF52540">
    <property type="entry name" value="P-loop containing nucleoside triphosphate hydrolases"/>
    <property type="match status" value="1"/>
</dbReference>
<dbReference type="SMART" id="SM00533">
    <property type="entry name" value="MUTSd"/>
    <property type="match status" value="1"/>
</dbReference>
<dbReference type="NCBIfam" id="TIGR01069">
    <property type="entry name" value="mutS2"/>
    <property type="match status" value="1"/>
</dbReference>
<dbReference type="InterPro" id="IPR027417">
    <property type="entry name" value="P-loop_NTPase"/>
</dbReference>
<dbReference type="GO" id="GO:0030983">
    <property type="term" value="F:mismatched DNA binding"/>
    <property type="evidence" value="ECO:0007669"/>
    <property type="project" value="InterPro"/>
</dbReference>
<evidence type="ECO:0000256" key="1">
    <source>
        <dbReference type="ARBA" id="ARBA00022741"/>
    </source>
</evidence>
<dbReference type="AlphaFoldDB" id="A0A812T9W0"/>
<gene>
    <name evidence="8" type="primary">mutS2</name>
    <name evidence="8" type="ORF">SPIL2461_LOCUS13367</name>
</gene>
<dbReference type="GO" id="GO:0005524">
    <property type="term" value="F:ATP binding"/>
    <property type="evidence" value="ECO:0007669"/>
    <property type="project" value="UniProtKB-KW"/>
</dbReference>
<dbReference type="GO" id="GO:0140664">
    <property type="term" value="F:ATP-dependent DNA damage sensor activity"/>
    <property type="evidence" value="ECO:0007669"/>
    <property type="project" value="InterPro"/>
</dbReference>
<dbReference type="OrthoDB" id="1924787at2759"/>
<feature type="compositionally biased region" description="Basic and acidic residues" evidence="5">
    <location>
        <begin position="830"/>
        <end position="839"/>
    </location>
</feature>
<reference evidence="8" key="1">
    <citation type="submission" date="2021-02" db="EMBL/GenBank/DDBJ databases">
        <authorList>
            <person name="Dougan E. K."/>
            <person name="Rhodes N."/>
            <person name="Thang M."/>
            <person name="Chan C."/>
        </authorList>
    </citation>
    <scope>NUCLEOTIDE SEQUENCE</scope>
</reference>
<dbReference type="Pfam" id="PF00488">
    <property type="entry name" value="MutS_V"/>
    <property type="match status" value="1"/>
</dbReference>
<dbReference type="GO" id="GO:0045910">
    <property type="term" value="P:negative regulation of DNA recombination"/>
    <property type="evidence" value="ECO:0007669"/>
    <property type="project" value="InterPro"/>
</dbReference>
<dbReference type="SUPFAM" id="SSF48334">
    <property type="entry name" value="DNA repair protein MutS, domain III"/>
    <property type="match status" value="1"/>
</dbReference>
<dbReference type="InterPro" id="IPR000432">
    <property type="entry name" value="DNA_mismatch_repair_MutS_C"/>
</dbReference>
<keyword evidence="3" id="KW-0238">DNA-binding</keyword>
<feature type="region of interest" description="Disordered" evidence="5">
    <location>
        <begin position="817"/>
        <end position="846"/>
    </location>
</feature>
<proteinExistence type="predicted"/>
<dbReference type="InterPro" id="IPR036187">
    <property type="entry name" value="DNA_mismatch_repair_MutS_sf"/>
</dbReference>
<dbReference type="EMBL" id="CAJNIZ010029047">
    <property type="protein sequence ID" value="CAE7513105.1"/>
    <property type="molecule type" value="Genomic_DNA"/>
</dbReference>
<dbReference type="Proteomes" id="UP000649617">
    <property type="component" value="Unassembled WGS sequence"/>
</dbReference>
<dbReference type="GO" id="GO:0016887">
    <property type="term" value="F:ATP hydrolysis activity"/>
    <property type="evidence" value="ECO:0007669"/>
    <property type="project" value="InterPro"/>
</dbReference>
<dbReference type="GO" id="GO:0006298">
    <property type="term" value="P:mismatch repair"/>
    <property type="evidence" value="ECO:0007669"/>
    <property type="project" value="InterPro"/>
</dbReference>
<dbReference type="PANTHER" id="PTHR48466:SF2">
    <property type="entry name" value="OS10G0509000 PROTEIN"/>
    <property type="match status" value="1"/>
</dbReference>
<evidence type="ECO:0000256" key="2">
    <source>
        <dbReference type="ARBA" id="ARBA00022840"/>
    </source>
</evidence>
<dbReference type="InterPro" id="IPR005747">
    <property type="entry name" value="MutS2"/>
</dbReference>
<keyword evidence="9" id="KW-1185">Reference proteome</keyword>
<evidence type="ECO:0000259" key="7">
    <source>
        <dbReference type="SMART" id="SM00534"/>
    </source>
</evidence>
<feature type="coiled-coil region" evidence="4">
    <location>
        <begin position="614"/>
        <end position="676"/>
    </location>
</feature>
<keyword evidence="2" id="KW-0067">ATP-binding</keyword>
<keyword evidence="4" id="KW-0175">Coiled coil</keyword>
<dbReference type="GO" id="GO:0004519">
    <property type="term" value="F:endonuclease activity"/>
    <property type="evidence" value="ECO:0007669"/>
    <property type="project" value="InterPro"/>
</dbReference>
<dbReference type="Gene3D" id="3.40.50.300">
    <property type="entry name" value="P-loop containing nucleotide triphosphate hydrolases"/>
    <property type="match status" value="1"/>
</dbReference>
<dbReference type="InterPro" id="IPR045076">
    <property type="entry name" value="MutS"/>
</dbReference>
<dbReference type="InterPro" id="IPR007696">
    <property type="entry name" value="DNA_mismatch_repair_MutS_core"/>
</dbReference>
<evidence type="ECO:0000313" key="9">
    <source>
        <dbReference type="Proteomes" id="UP000649617"/>
    </source>
</evidence>
<evidence type="ECO:0000259" key="6">
    <source>
        <dbReference type="SMART" id="SM00533"/>
    </source>
</evidence>
<feature type="domain" description="DNA mismatch repair proteins mutS family" evidence="7">
    <location>
        <begin position="429"/>
        <end position="615"/>
    </location>
</feature>
<name>A0A812T9W0_SYMPI</name>
<comment type="caution">
    <text evidence="8">The sequence shown here is derived from an EMBL/GenBank/DDBJ whole genome shotgun (WGS) entry which is preliminary data.</text>
</comment>
<feature type="domain" description="DNA mismatch repair protein MutS core" evidence="6">
    <location>
        <begin position="108"/>
        <end position="413"/>
    </location>
</feature>
<evidence type="ECO:0000256" key="3">
    <source>
        <dbReference type="ARBA" id="ARBA00023125"/>
    </source>
</evidence>
<evidence type="ECO:0000256" key="5">
    <source>
        <dbReference type="SAM" id="MobiDB-lite"/>
    </source>
</evidence>
<keyword evidence="1" id="KW-0547">Nucleotide-binding</keyword>